<organism evidence="2 3">
    <name type="scientific">Sphaceloma murrayae</name>
    <dbReference type="NCBI Taxonomy" id="2082308"/>
    <lineage>
        <taxon>Eukaryota</taxon>
        <taxon>Fungi</taxon>
        <taxon>Dikarya</taxon>
        <taxon>Ascomycota</taxon>
        <taxon>Pezizomycotina</taxon>
        <taxon>Dothideomycetes</taxon>
        <taxon>Dothideomycetidae</taxon>
        <taxon>Myriangiales</taxon>
        <taxon>Elsinoaceae</taxon>
        <taxon>Sphaceloma</taxon>
    </lineage>
</organism>
<name>A0A2K1QK32_9PEZI</name>
<dbReference type="Proteomes" id="UP000243797">
    <property type="component" value="Unassembled WGS sequence"/>
</dbReference>
<dbReference type="InParanoid" id="A0A2K1QK32"/>
<evidence type="ECO:0000313" key="2">
    <source>
        <dbReference type="EMBL" id="PNS15525.1"/>
    </source>
</evidence>
<feature type="region of interest" description="Disordered" evidence="1">
    <location>
        <begin position="64"/>
        <end position="120"/>
    </location>
</feature>
<accession>A0A2K1QK32</accession>
<proteinExistence type="predicted"/>
<dbReference type="AlphaFoldDB" id="A0A2K1QK32"/>
<keyword evidence="3" id="KW-1185">Reference proteome</keyword>
<protein>
    <submittedName>
        <fullName evidence="2">Uncharacterized protein</fullName>
    </submittedName>
</protein>
<dbReference type="OrthoDB" id="5418867at2759"/>
<evidence type="ECO:0000313" key="3">
    <source>
        <dbReference type="Proteomes" id="UP000243797"/>
    </source>
</evidence>
<sequence length="120" mass="13052">MAKQNMTWNAEADRALFMAIIETGNFQIDYEAVAGKLASDTVACSVIAVKRRMQKLKEMCGVKGPVKSGKRAAEAEVQDGTDAKGGKKRSRATTKVKTVKEEEDEDQDEAGAEENLQGIE</sequence>
<gene>
    <name evidence="2" type="ORF">CAC42_784</name>
</gene>
<dbReference type="EMBL" id="NKHZ01000070">
    <property type="protein sequence ID" value="PNS15525.1"/>
    <property type="molecule type" value="Genomic_DNA"/>
</dbReference>
<evidence type="ECO:0000256" key="1">
    <source>
        <dbReference type="SAM" id="MobiDB-lite"/>
    </source>
</evidence>
<feature type="compositionally biased region" description="Acidic residues" evidence="1">
    <location>
        <begin position="101"/>
        <end position="112"/>
    </location>
</feature>
<reference evidence="2 3" key="1">
    <citation type="submission" date="2017-06" db="EMBL/GenBank/DDBJ databases">
        <title>Draft genome sequence of a variant of Elsinoe murrayae.</title>
        <authorList>
            <person name="Cheng Q."/>
        </authorList>
    </citation>
    <scope>NUCLEOTIDE SEQUENCE [LARGE SCALE GENOMIC DNA]</scope>
    <source>
        <strain evidence="2 3">CQ-2017a</strain>
    </source>
</reference>
<comment type="caution">
    <text evidence="2">The sequence shown here is derived from an EMBL/GenBank/DDBJ whole genome shotgun (WGS) entry which is preliminary data.</text>
</comment>